<dbReference type="InterPro" id="IPR039426">
    <property type="entry name" value="TonB-dep_rcpt-like"/>
</dbReference>
<dbReference type="InterPro" id="IPR012910">
    <property type="entry name" value="Plug_dom"/>
</dbReference>
<dbReference type="GO" id="GO:0015344">
    <property type="term" value="F:siderophore uptake transmembrane transporter activity"/>
    <property type="evidence" value="ECO:0007669"/>
    <property type="project" value="TreeGrafter"/>
</dbReference>
<dbReference type="SUPFAM" id="SSF56935">
    <property type="entry name" value="Porins"/>
    <property type="match status" value="1"/>
</dbReference>
<evidence type="ECO:0000256" key="8">
    <source>
        <dbReference type="ARBA" id="ARBA00023065"/>
    </source>
</evidence>
<name>B1ZP53_OPITP</name>
<evidence type="ECO:0000313" key="14">
    <source>
        <dbReference type="Proteomes" id="UP000007013"/>
    </source>
</evidence>
<keyword evidence="10" id="KW-0998">Cell outer membrane</keyword>
<keyword evidence="13" id="KW-0675">Receptor</keyword>
<keyword evidence="14" id="KW-1185">Reference proteome</keyword>
<evidence type="ECO:0000259" key="12">
    <source>
        <dbReference type="Pfam" id="PF07715"/>
    </source>
</evidence>
<dbReference type="OrthoDB" id="175187at2"/>
<dbReference type="PANTHER" id="PTHR32552:SF68">
    <property type="entry name" value="FERRICHROME OUTER MEMBRANE TRANSPORTER_PHAGE RECEPTOR"/>
    <property type="match status" value="1"/>
</dbReference>
<keyword evidence="5" id="KW-0812">Transmembrane</keyword>
<keyword evidence="7" id="KW-0408">Iron</keyword>
<feature type="chain" id="PRO_5002774397" evidence="11">
    <location>
        <begin position="31"/>
        <end position="1091"/>
    </location>
</feature>
<evidence type="ECO:0000256" key="9">
    <source>
        <dbReference type="ARBA" id="ARBA00023136"/>
    </source>
</evidence>
<dbReference type="InterPro" id="IPR036942">
    <property type="entry name" value="Beta-barrel_TonB_sf"/>
</dbReference>
<reference evidence="13 14" key="1">
    <citation type="journal article" date="2011" name="J. Bacteriol.">
        <title>Genome sequence of the verrucomicrobium Opitutus terrae PB90-1, an abundant inhabitant of rice paddy soil ecosystems.</title>
        <authorList>
            <person name="van Passel M.W."/>
            <person name="Kant R."/>
            <person name="Palva A."/>
            <person name="Copeland A."/>
            <person name="Lucas S."/>
            <person name="Lapidus A."/>
            <person name="Glavina del Rio T."/>
            <person name="Pitluck S."/>
            <person name="Goltsman E."/>
            <person name="Clum A."/>
            <person name="Sun H."/>
            <person name="Schmutz J."/>
            <person name="Larimer F.W."/>
            <person name="Land M.L."/>
            <person name="Hauser L."/>
            <person name="Kyrpides N."/>
            <person name="Mikhailova N."/>
            <person name="Richardson P.P."/>
            <person name="Janssen P.H."/>
            <person name="de Vos W.M."/>
            <person name="Smidt H."/>
        </authorList>
    </citation>
    <scope>NUCLEOTIDE SEQUENCE [LARGE SCALE GENOMIC DNA]</scope>
    <source>
        <strain evidence="14">DSM 11246 / JCM 15787 / PB90-1</strain>
    </source>
</reference>
<dbReference type="Gene3D" id="2.170.130.10">
    <property type="entry name" value="TonB-dependent receptor, plug domain"/>
    <property type="match status" value="1"/>
</dbReference>
<accession>B1ZP53</accession>
<dbReference type="STRING" id="452637.Oter_4266"/>
<keyword evidence="6 11" id="KW-0732">Signal</keyword>
<dbReference type="Pfam" id="PF07715">
    <property type="entry name" value="Plug"/>
    <property type="match status" value="1"/>
</dbReference>
<dbReference type="EMBL" id="CP001032">
    <property type="protein sequence ID" value="ACB77539.1"/>
    <property type="molecule type" value="Genomic_DNA"/>
</dbReference>
<keyword evidence="9" id="KW-0472">Membrane</keyword>
<dbReference type="RefSeq" id="WP_012377067.1">
    <property type="nucleotide sequence ID" value="NC_010571.1"/>
</dbReference>
<keyword evidence="4" id="KW-0410">Iron transport</keyword>
<feature type="domain" description="TonB-dependent receptor plug" evidence="12">
    <location>
        <begin position="79"/>
        <end position="187"/>
    </location>
</feature>
<dbReference type="Proteomes" id="UP000007013">
    <property type="component" value="Chromosome"/>
</dbReference>
<evidence type="ECO:0000313" key="13">
    <source>
        <dbReference type="EMBL" id="ACB77539.1"/>
    </source>
</evidence>
<sequence>MKPPCSPGQFVALSALLSGLALLSALPLQAQSTTTATATPGADGEDQPIVLSPFEVNAANDRGYKAFNTLSGSRVNTRLEDIAASLSVVTKQQLLDTAATDINDVFLYEANTEGIYQWTSFTLDRGNVSDDIQADPHNATRMRGLTAPNVSTGLYRTSLPLDTYNIDSIEISRGPNSSLFGLGSSGGGINVISAKANPTKSSYGVSARTDAYGSFRTNFDFNQPVVKDKLAVRVLGVYDDRRYRQEPAQDLTRRLQAAVTARPFQTTTIRGSFESYRNFANRPNSTTPRDMWRDWISSGKPTWDPITQTVHLADGTSIGPVTTAQEAARFPVGLNVTDTGVTGRPSWYIDNGQVELYMINRMPAATPVNTAIGPANIAGTGRLLQNTTNYLRNSGSYPLFTTPGVSDRSFYDWTSINLAAPNRDTTRAETSNIELEQIILHTPRQTLALQGGWLYERINTNARSFLGKTDGGKMQVYIDVNEKLLDGTANPYFLRPYIGGSEPAFRKSRNNSDNYRGMLAYQLDLTRENGWLKWFGRQNFLGYGEYREVYGGSFGYKDTMSSTEAWMTPTAATFSRNGASFRAYPRIYVGDANGQNVDYAPVGYGYPGSYTLRYYNGVTNQWIDEPVDFTEYYYANRLNRRLLSTYGGIWQASLWKDRIVPLAGFRRDFNRTREGNPAIAPSAATNGFYDTSDMNNFGTYDWVERKGDTSNYGVVVRPFTWLGLAYSQSDSFNPTSQAYDIYGQPLSDPQADTKDYGFDLNLFPDAGGSPRLSIRARQYETVDHGRGTSSVNTIVQRAIRLDADGNQTGGDPDLEAFYQTELGKLHPDWTITQIDAVIPELMGVDPAFIDSHRNKTHNDNSDAYSRGKEVEIIANPTSYWTIRSTITQAQAFNAVMSPALQEYVAARTPVWMAAKSPFDGSSFWDGTYRVGSSTPKIWYTTNLLAPMKLAVATQGKPIMQNREWKFNLVTNYQLRGITDQRWLKNMDVGGGIRWEDRAIIGYAGAAPDPDGVIREYDASHPFYDKDRAYFDVMAGYNLKLRDKYSVRFQLNVRNIFEDGRLQAAAVNPDGSTYVYRIIDPRQIIFTVSFRL</sequence>
<protein>
    <submittedName>
        <fullName evidence="13">TonB-dependent receptor plug</fullName>
    </submittedName>
</protein>
<keyword evidence="8" id="KW-0406">Ion transport</keyword>
<dbReference type="KEGG" id="ote:Oter_4266"/>
<dbReference type="eggNOG" id="COG1629">
    <property type="taxonomic scope" value="Bacteria"/>
</dbReference>
<comment type="subcellular location">
    <subcellularLocation>
        <location evidence="1">Cell outer membrane</location>
        <topology evidence="1">Multi-pass membrane protein</topology>
    </subcellularLocation>
</comment>
<keyword evidence="2" id="KW-0813">Transport</keyword>
<dbReference type="GO" id="GO:0009279">
    <property type="term" value="C:cell outer membrane"/>
    <property type="evidence" value="ECO:0007669"/>
    <property type="project" value="UniProtKB-SubCell"/>
</dbReference>
<evidence type="ECO:0000256" key="10">
    <source>
        <dbReference type="ARBA" id="ARBA00023237"/>
    </source>
</evidence>
<evidence type="ECO:0000256" key="1">
    <source>
        <dbReference type="ARBA" id="ARBA00004571"/>
    </source>
</evidence>
<dbReference type="HOGENOM" id="CLU_277051_0_0_0"/>
<gene>
    <name evidence="13" type="ordered locus">Oter_4266</name>
</gene>
<dbReference type="PANTHER" id="PTHR32552">
    <property type="entry name" value="FERRICHROME IRON RECEPTOR-RELATED"/>
    <property type="match status" value="1"/>
</dbReference>
<proteinExistence type="predicted"/>
<evidence type="ECO:0000256" key="6">
    <source>
        <dbReference type="ARBA" id="ARBA00022729"/>
    </source>
</evidence>
<evidence type="ECO:0000256" key="7">
    <source>
        <dbReference type="ARBA" id="ARBA00023004"/>
    </source>
</evidence>
<organism evidence="13 14">
    <name type="scientific">Opitutus terrae (strain DSM 11246 / JCM 15787 / PB90-1)</name>
    <dbReference type="NCBI Taxonomy" id="452637"/>
    <lineage>
        <taxon>Bacteria</taxon>
        <taxon>Pseudomonadati</taxon>
        <taxon>Verrucomicrobiota</taxon>
        <taxon>Opitutia</taxon>
        <taxon>Opitutales</taxon>
        <taxon>Opitutaceae</taxon>
        <taxon>Opitutus</taxon>
    </lineage>
</organism>
<evidence type="ECO:0000256" key="2">
    <source>
        <dbReference type="ARBA" id="ARBA00022448"/>
    </source>
</evidence>
<evidence type="ECO:0000256" key="11">
    <source>
        <dbReference type="SAM" id="SignalP"/>
    </source>
</evidence>
<evidence type="ECO:0000256" key="3">
    <source>
        <dbReference type="ARBA" id="ARBA00022452"/>
    </source>
</evidence>
<evidence type="ECO:0000256" key="4">
    <source>
        <dbReference type="ARBA" id="ARBA00022496"/>
    </source>
</evidence>
<dbReference type="InterPro" id="IPR037066">
    <property type="entry name" value="Plug_dom_sf"/>
</dbReference>
<dbReference type="Gene3D" id="2.40.170.20">
    <property type="entry name" value="TonB-dependent receptor, beta-barrel domain"/>
    <property type="match status" value="1"/>
</dbReference>
<keyword evidence="3" id="KW-1134">Transmembrane beta strand</keyword>
<dbReference type="AlphaFoldDB" id="B1ZP53"/>
<feature type="signal peptide" evidence="11">
    <location>
        <begin position="1"/>
        <end position="30"/>
    </location>
</feature>
<evidence type="ECO:0000256" key="5">
    <source>
        <dbReference type="ARBA" id="ARBA00022692"/>
    </source>
</evidence>